<evidence type="ECO:0000313" key="2">
    <source>
        <dbReference type="Proteomes" id="UP000317977"/>
    </source>
</evidence>
<proteinExistence type="predicted"/>
<comment type="caution">
    <text evidence="1">The sequence shown here is derived from an EMBL/GenBank/DDBJ whole genome shotgun (WGS) entry which is preliminary data.</text>
</comment>
<dbReference type="Proteomes" id="UP000317977">
    <property type="component" value="Unassembled WGS sequence"/>
</dbReference>
<evidence type="ECO:0000313" key="1">
    <source>
        <dbReference type="EMBL" id="TWU49455.1"/>
    </source>
</evidence>
<dbReference type="AlphaFoldDB" id="A0A5C6ELT9"/>
<sequence>MNEPDLFEKMSARERWELVLPPWAVNWIVGPFPSEIGWLPFLLKWYALIRVFWYFIDEMEIPLEVHHLLIASGIAWLLLDIHERWHRD</sequence>
<accession>A0A5C6ELT9</accession>
<protein>
    <submittedName>
        <fullName evidence="1">Uncharacterized protein</fullName>
    </submittedName>
</protein>
<reference evidence="1 2" key="1">
    <citation type="submission" date="2019-02" db="EMBL/GenBank/DDBJ databases">
        <title>Deep-cultivation of Planctomycetes and their phenomic and genomic characterization uncovers novel biology.</title>
        <authorList>
            <person name="Wiegand S."/>
            <person name="Jogler M."/>
            <person name="Boedeker C."/>
            <person name="Pinto D."/>
            <person name="Vollmers J."/>
            <person name="Rivas-Marin E."/>
            <person name="Kohn T."/>
            <person name="Peeters S.H."/>
            <person name="Heuer A."/>
            <person name="Rast P."/>
            <person name="Oberbeckmann S."/>
            <person name="Bunk B."/>
            <person name="Jeske O."/>
            <person name="Meyerdierks A."/>
            <person name="Storesund J.E."/>
            <person name="Kallscheuer N."/>
            <person name="Luecker S."/>
            <person name="Lage O.M."/>
            <person name="Pohl T."/>
            <person name="Merkel B.J."/>
            <person name="Hornburger P."/>
            <person name="Mueller R.-W."/>
            <person name="Bruemmer F."/>
            <person name="Labrenz M."/>
            <person name="Spormann A.M."/>
            <person name="Op Den Camp H."/>
            <person name="Overmann J."/>
            <person name="Amann R."/>
            <person name="Jetten M.S.M."/>
            <person name="Mascher T."/>
            <person name="Medema M.H."/>
            <person name="Devos D.P."/>
            <person name="Kaster A.-K."/>
            <person name="Ovreas L."/>
            <person name="Rohde M."/>
            <person name="Galperin M.Y."/>
            <person name="Jogler C."/>
        </authorList>
    </citation>
    <scope>NUCLEOTIDE SEQUENCE [LARGE SCALE GENOMIC DNA]</scope>
    <source>
        <strain evidence="1 2">Poly59</strain>
    </source>
</reference>
<gene>
    <name evidence="1" type="ORF">Poly59_40700</name>
</gene>
<keyword evidence="2" id="KW-1185">Reference proteome</keyword>
<name>A0A5C6ELT9_9BACT</name>
<dbReference type="EMBL" id="SJPX01000004">
    <property type="protein sequence ID" value="TWU49455.1"/>
    <property type="molecule type" value="Genomic_DNA"/>
</dbReference>
<organism evidence="1 2">
    <name type="scientific">Rubripirellula reticaptiva</name>
    <dbReference type="NCBI Taxonomy" id="2528013"/>
    <lineage>
        <taxon>Bacteria</taxon>
        <taxon>Pseudomonadati</taxon>
        <taxon>Planctomycetota</taxon>
        <taxon>Planctomycetia</taxon>
        <taxon>Pirellulales</taxon>
        <taxon>Pirellulaceae</taxon>
        <taxon>Rubripirellula</taxon>
    </lineage>
</organism>